<dbReference type="RefSeq" id="WP_311917899.1">
    <property type="nucleotide sequence ID" value="NZ_JAXHPD010000004.1"/>
</dbReference>
<evidence type="ECO:0000313" key="3">
    <source>
        <dbReference type="Proteomes" id="UP001284094"/>
    </source>
</evidence>
<dbReference type="Pfam" id="PF07963">
    <property type="entry name" value="N_methyl"/>
    <property type="match status" value="1"/>
</dbReference>
<organism evidence="2 3">
    <name type="scientific">Acinetobacter faecalis</name>
    <dbReference type="NCBI Taxonomy" id="2665161"/>
    <lineage>
        <taxon>Bacteria</taxon>
        <taxon>Pseudomonadati</taxon>
        <taxon>Pseudomonadota</taxon>
        <taxon>Gammaproteobacteria</taxon>
        <taxon>Moraxellales</taxon>
        <taxon>Moraxellaceae</taxon>
        <taxon>Acinetobacter</taxon>
    </lineage>
</organism>
<dbReference type="EMBL" id="JAXHPO010000007">
    <property type="protein sequence ID" value="MDY6549661.1"/>
    <property type="molecule type" value="Genomic_DNA"/>
</dbReference>
<keyword evidence="1" id="KW-1133">Transmembrane helix</keyword>
<dbReference type="Proteomes" id="UP001284094">
    <property type="component" value="Unassembled WGS sequence"/>
</dbReference>
<proteinExistence type="predicted"/>
<dbReference type="NCBIfam" id="TIGR02532">
    <property type="entry name" value="IV_pilin_GFxxxE"/>
    <property type="match status" value="1"/>
</dbReference>
<dbReference type="Pfam" id="PF16074">
    <property type="entry name" value="PilW"/>
    <property type="match status" value="1"/>
</dbReference>
<keyword evidence="1" id="KW-0812">Transmembrane</keyword>
<evidence type="ECO:0000313" key="2">
    <source>
        <dbReference type="EMBL" id="MDY6549661.1"/>
    </source>
</evidence>
<dbReference type="InterPro" id="IPR012902">
    <property type="entry name" value="N_methyl_site"/>
</dbReference>
<gene>
    <name evidence="2" type="ORF">SKM48_02585</name>
</gene>
<feature type="transmembrane region" description="Helical" evidence="1">
    <location>
        <begin position="12"/>
        <end position="33"/>
    </location>
</feature>
<comment type="caution">
    <text evidence="2">The sequence shown here is derived from an EMBL/GenBank/DDBJ whole genome shotgun (WGS) entry which is preliminary data.</text>
</comment>
<name>A0ABU5GGP5_9GAMM</name>
<evidence type="ECO:0000256" key="1">
    <source>
        <dbReference type="SAM" id="Phobius"/>
    </source>
</evidence>
<dbReference type="InterPro" id="IPR032092">
    <property type="entry name" value="PilW"/>
</dbReference>
<keyword evidence="3" id="KW-1185">Reference proteome</keyword>
<sequence length="327" mass="35409">MKLFNQKGFTIVELMVSLVLGLIISAAAIQLFYTGQKSAMIQQGSSNLLNSGYFGLDYMLNDLRLANLDANEALVDNQVLHGGLVLDRRNISTSPTFQMTSANAGNNYLTVANIGPTNLNIANVGSDQLVVQYRNTIANRFDCEGNAIPVNSYIVQRYFVRPVVSPEENSDPNEPNQALALACVAANYNADNLNSLNLSGNGRIVIPRVDHFHVLLGVADDTQNTSVTPVAAGQDGVLDRFAYMTIAGYQQLNPVAPARKPQIVAIKIAVLVRSPNSVGSSDLFNPARNYQLFNVSGPLIAHANNNLYLRNVLSQTVALRNGFGLEK</sequence>
<protein>
    <submittedName>
        <fullName evidence="2">PilW family protein</fullName>
    </submittedName>
</protein>
<keyword evidence="1" id="KW-0472">Membrane</keyword>
<reference evidence="2 3" key="1">
    <citation type="journal article" date="2024" name="Syst. Appl. Microbiol.">
        <title>Evidence for the occurrence of Acinetobacter faecalis in cattle feces and its emended description.</title>
        <authorList>
            <person name="Kyselkova M."/>
            <person name="Xanthopoulou K."/>
            <person name="Shestivska V."/>
            <person name="Spanelova P."/>
            <person name="Maixnerova M."/>
            <person name="Higgins P.G."/>
            <person name="Nemec A."/>
        </authorList>
    </citation>
    <scope>NUCLEOTIDE SEQUENCE [LARGE SCALE GENOMIC DNA]</scope>
    <source>
        <strain evidence="2 3">ANC 7225</strain>
    </source>
</reference>
<accession>A0ABU5GGP5</accession>
<dbReference type="GeneID" id="86887649"/>